<evidence type="ECO:0000256" key="3">
    <source>
        <dbReference type="PROSITE-ProRule" id="PRU00169"/>
    </source>
</evidence>
<keyword evidence="1" id="KW-0145">Chemotaxis</keyword>
<sequence>MALPILICDDSSFARKAIARSLPDEWDVEICFAEHGKQAIEKIEQGLAHVLFLDLNMPVMDGYETMKVIRQRDLPTMVIVVSGDVQEEARKRVIEMGALDFIEKPIDNAKLFAILHKFGIYDGQSSSDQRQCSIKTGNSLEDKLDVFREMSNVAMGQAGNSLAKLLNIFVELPVPNVSIIHSNEIAMAIAEIDKNDAVSGVSKGFTSKNLRGEAVILFNDTHAKSLSALLHPDESSSQVQNTNDIKQDHLELEALMDVSNIIVGACLRGIAKQLDVDVTHTTPSILGLHCELSELVEENVSRWEELILVEIAYSMPSVNINFELLLLLPVDSLDLAFERFLSVREQ</sequence>
<evidence type="ECO:0000259" key="4">
    <source>
        <dbReference type="PROSITE" id="PS50110"/>
    </source>
</evidence>
<evidence type="ECO:0000256" key="1">
    <source>
        <dbReference type="ARBA" id="ARBA00022500"/>
    </source>
</evidence>
<name>A0ABU2ZS11_9ALTE</name>
<comment type="caution">
    <text evidence="5">The sequence shown here is derived from an EMBL/GenBank/DDBJ whole genome shotgun (WGS) entry which is preliminary data.</text>
</comment>
<dbReference type="CDD" id="cd17593">
    <property type="entry name" value="REC_CheC-like"/>
    <property type="match status" value="1"/>
</dbReference>
<protein>
    <submittedName>
        <fullName evidence="5">Response regulator</fullName>
    </submittedName>
</protein>
<evidence type="ECO:0000313" key="6">
    <source>
        <dbReference type="Proteomes" id="UP001253545"/>
    </source>
</evidence>
<dbReference type="InterPro" id="IPR050595">
    <property type="entry name" value="Bact_response_regulator"/>
</dbReference>
<dbReference type="RefSeq" id="WP_311368939.1">
    <property type="nucleotide sequence ID" value="NZ_JAVRHX010000003.1"/>
</dbReference>
<dbReference type="InterPro" id="IPR011006">
    <property type="entry name" value="CheY-like_superfamily"/>
</dbReference>
<dbReference type="PROSITE" id="PS50110">
    <property type="entry name" value="RESPONSE_REGULATORY"/>
    <property type="match status" value="1"/>
</dbReference>
<dbReference type="SUPFAM" id="SSF52172">
    <property type="entry name" value="CheY-like"/>
    <property type="match status" value="1"/>
</dbReference>
<dbReference type="Gene3D" id="3.40.1550.10">
    <property type="entry name" value="CheC-like"/>
    <property type="match status" value="1"/>
</dbReference>
<dbReference type="InterPro" id="IPR028976">
    <property type="entry name" value="CheC-like_sf"/>
</dbReference>
<keyword evidence="2 3" id="KW-0597">Phosphoprotein</keyword>
<dbReference type="InterPro" id="IPR001789">
    <property type="entry name" value="Sig_transdc_resp-reg_receiver"/>
</dbReference>
<feature type="domain" description="Response regulatory" evidence="4">
    <location>
        <begin position="4"/>
        <end position="119"/>
    </location>
</feature>
<evidence type="ECO:0000256" key="2">
    <source>
        <dbReference type="ARBA" id="ARBA00022553"/>
    </source>
</evidence>
<proteinExistence type="predicted"/>
<gene>
    <name evidence="5" type="ORF">RM552_11250</name>
</gene>
<dbReference type="Proteomes" id="UP001253545">
    <property type="component" value="Unassembled WGS sequence"/>
</dbReference>
<evidence type="ECO:0000313" key="5">
    <source>
        <dbReference type="EMBL" id="MDT0595423.1"/>
    </source>
</evidence>
<dbReference type="EMBL" id="JAVRHX010000003">
    <property type="protein sequence ID" value="MDT0595423.1"/>
    <property type="molecule type" value="Genomic_DNA"/>
</dbReference>
<dbReference type="PANTHER" id="PTHR44591">
    <property type="entry name" value="STRESS RESPONSE REGULATOR PROTEIN 1"/>
    <property type="match status" value="1"/>
</dbReference>
<organism evidence="5 6">
    <name type="scientific">Glaciecola petra</name>
    <dbReference type="NCBI Taxonomy" id="3075602"/>
    <lineage>
        <taxon>Bacteria</taxon>
        <taxon>Pseudomonadati</taxon>
        <taxon>Pseudomonadota</taxon>
        <taxon>Gammaproteobacteria</taxon>
        <taxon>Alteromonadales</taxon>
        <taxon>Alteromonadaceae</taxon>
        <taxon>Glaciecola</taxon>
    </lineage>
</organism>
<dbReference type="Pfam" id="PF00072">
    <property type="entry name" value="Response_reg"/>
    <property type="match status" value="1"/>
</dbReference>
<dbReference type="SMART" id="SM00448">
    <property type="entry name" value="REC"/>
    <property type="match status" value="1"/>
</dbReference>
<feature type="modified residue" description="4-aspartylphosphate" evidence="3">
    <location>
        <position position="54"/>
    </location>
</feature>
<dbReference type="PANTHER" id="PTHR44591:SF24">
    <property type="entry name" value="PROTEIN-GLUTAMATE METHYLESTERASE_PROTEIN-GLUTAMINE GLUTAMINASE 1"/>
    <property type="match status" value="1"/>
</dbReference>
<keyword evidence="6" id="KW-1185">Reference proteome</keyword>
<dbReference type="SUPFAM" id="SSF103039">
    <property type="entry name" value="CheC-like"/>
    <property type="match status" value="1"/>
</dbReference>
<dbReference type="Gene3D" id="3.40.50.2300">
    <property type="match status" value="1"/>
</dbReference>
<accession>A0ABU2ZS11</accession>
<dbReference type="CDD" id="cd17910">
    <property type="entry name" value="CheC_ClassII"/>
    <property type="match status" value="1"/>
</dbReference>
<reference evidence="5 6" key="1">
    <citation type="submission" date="2023-09" db="EMBL/GenBank/DDBJ databases">
        <authorList>
            <person name="Rey-Velasco X."/>
        </authorList>
    </citation>
    <scope>NUCLEOTIDE SEQUENCE [LARGE SCALE GENOMIC DNA]</scope>
    <source>
        <strain evidence="5 6">P117</strain>
    </source>
</reference>